<evidence type="ECO:0000256" key="2">
    <source>
        <dbReference type="RuleBase" id="RU003968"/>
    </source>
</evidence>
<dbReference type="SUPFAM" id="SSF51905">
    <property type="entry name" value="FAD/NAD(P)-binding domain"/>
    <property type="match status" value="1"/>
</dbReference>
<keyword evidence="2" id="KW-0274">FAD</keyword>
<dbReference type="SUPFAM" id="SSF54373">
    <property type="entry name" value="FAD-linked reductases, C-terminal domain"/>
    <property type="match status" value="1"/>
</dbReference>
<dbReference type="InterPro" id="IPR000172">
    <property type="entry name" value="GMC_OxRdtase_N"/>
</dbReference>
<dbReference type="EMBL" id="JBHFEH010000035">
    <property type="protein sequence ID" value="KAL2051464.1"/>
    <property type="molecule type" value="Genomic_DNA"/>
</dbReference>
<gene>
    <name evidence="4" type="ORF">ABVK25_008331</name>
</gene>
<sequence length="568" mass="62527">MGSEAPEYSIIVVGAGPAGCALASRLARSAKRPNVLLVEAGGSNDDPNVKIDAERWLHRMQPNQSWGYKTVPQEHLNGTALSYDRGKGLGGTSSINFSVWNVGPKDDFDEIARIVGDVEWDWDHAHERFKKLESYHRIPDDFKDYLDPSPKDHGSSGPLKIGFPAVWEKSHKEITDIFAASGYPKNLDLNSGNPLGLSVTPATAHKGTRVTAAYLLHDAPDNLEILTNTQVARVIFSPDEPLKAIGIETIDGDKILATHEVVLSAGSLDTAKLLMLSGIGDATQLNQFNIPVRLDLPYVGKGLKDHHHITPTWKRAPHTTDRHTYYQNPDLQAAARKQWTIDQTGPLSEIACVCTVGFFKSDAVYQSEEFRALPEDRKRHLLMPTVPIYEVYLNGPNVDHLISPATAEPQASIFIFVLNSENSGEVTLQSADPTVPALFDPKFFSHPFGRRLAIEATRHVFRVVEGDAFQKDTIGVLHAPKSMSEEDILDYWKETTSSSWHMTGTVKMGKKTEKACVDTDFRVMGTKGLRVADMSVVPILPNSHTQSTAYLAGATAGDKIVAEYGWDD</sequence>
<name>A0ABR4B0P7_9LECA</name>
<feature type="domain" description="Glucose-methanol-choline oxidoreductase N-terminal" evidence="3">
    <location>
        <begin position="86"/>
        <end position="109"/>
    </location>
</feature>
<protein>
    <recommendedName>
        <fullName evidence="3">Glucose-methanol-choline oxidoreductase N-terminal domain-containing protein</fullName>
    </recommendedName>
</protein>
<comment type="similarity">
    <text evidence="1 2">Belongs to the GMC oxidoreductase family.</text>
</comment>
<organism evidence="4 5">
    <name type="scientific">Lepraria finkii</name>
    <dbReference type="NCBI Taxonomy" id="1340010"/>
    <lineage>
        <taxon>Eukaryota</taxon>
        <taxon>Fungi</taxon>
        <taxon>Dikarya</taxon>
        <taxon>Ascomycota</taxon>
        <taxon>Pezizomycotina</taxon>
        <taxon>Lecanoromycetes</taxon>
        <taxon>OSLEUM clade</taxon>
        <taxon>Lecanoromycetidae</taxon>
        <taxon>Lecanorales</taxon>
        <taxon>Lecanorineae</taxon>
        <taxon>Stereocaulaceae</taxon>
        <taxon>Lepraria</taxon>
    </lineage>
</organism>
<dbReference type="Gene3D" id="3.30.560.10">
    <property type="entry name" value="Glucose Oxidase, domain 3"/>
    <property type="match status" value="1"/>
</dbReference>
<dbReference type="PROSITE" id="PS00623">
    <property type="entry name" value="GMC_OXRED_1"/>
    <property type="match status" value="1"/>
</dbReference>
<dbReference type="Pfam" id="PF00732">
    <property type="entry name" value="GMC_oxred_N"/>
    <property type="match status" value="1"/>
</dbReference>
<dbReference type="InterPro" id="IPR012132">
    <property type="entry name" value="GMC_OxRdtase"/>
</dbReference>
<dbReference type="Proteomes" id="UP001590951">
    <property type="component" value="Unassembled WGS sequence"/>
</dbReference>
<comment type="caution">
    <text evidence="4">The sequence shown here is derived from an EMBL/GenBank/DDBJ whole genome shotgun (WGS) entry which is preliminary data.</text>
</comment>
<evidence type="ECO:0000313" key="4">
    <source>
        <dbReference type="EMBL" id="KAL2051464.1"/>
    </source>
</evidence>
<accession>A0ABR4B0P7</accession>
<keyword evidence="5" id="KW-1185">Reference proteome</keyword>
<reference evidence="4 5" key="1">
    <citation type="submission" date="2024-09" db="EMBL/GenBank/DDBJ databases">
        <title>Rethinking Asexuality: The Enigmatic Case of Functional Sexual Genes in Lepraria (Stereocaulaceae).</title>
        <authorList>
            <person name="Doellman M."/>
            <person name="Sun Y."/>
            <person name="Barcenas-Pena A."/>
            <person name="Lumbsch H.T."/>
            <person name="Grewe F."/>
        </authorList>
    </citation>
    <scope>NUCLEOTIDE SEQUENCE [LARGE SCALE GENOMIC DNA]</scope>
    <source>
        <strain evidence="4 5">Grewe 0041</strain>
    </source>
</reference>
<dbReference type="Gene3D" id="3.50.50.60">
    <property type="entry name" value="FAD/NAD(P)-binding domain"/>
    <property type="match status" value="1"/>
</dbReference>
<dbReference type="PIRSF" id="PIRSF000137">
    <property type="entry name" value="Alcohol_oxidase"/>
    <property type="match status" value="1"/>
</dbReference>
<dbReference type="PANTHER" id="PTHR11552:SF134">
    <property type="entry name" value="GLUCOSE-METHANOL-CHOLINE OXIDOREDUCTASE N-TERMINAL DOMAIN-CONTAINING PROTEIN"/>
    <property type="match status" value="1"/>
</dbReference>
<evidence type="ECO:0000256" key="1">
    <source>
        <dbReference type="ARBA" id="ARBA00010790"/>
    </source>
</evidence>
<evidence type="ECO:0000313" key="5">
    <source>
        <dbReference type="Proteomes" id="UP001590951"/>
    </source>
</evidence>
<dbReference type="InterPro" id="IPR007867">
    <property type="entry name" value="GMC_OxRtase_C"/>
</dbReference>
<dbReference type="Pfam" id="PF05199">
    <property type="entry name" value="GMC_oxred_C"/>
    <property type="match status" value="1"/>
</dbReference>
<keyword evidence="2" id="KW-0285">Flavoprotein</keyword>
<proteinExistence type="inferred from homology"/>
<dbReference type="PANTHER" id="PTHR11552">
    <property type="entry name" value="GLUCOSE-METHANOL-CHOLINE GMC OXIDOREDUCTASE"/>
    <property type="match status" value="1"/>
</dbReference>
<evidence type="ECO:0000259" key="3">
    <source>
        <dbReference type="PROSITE" id="PS00623"/>
    </source>
</evidence>
<dbReference type="InterPro" id="IPR036188">
    <property type="entry name" value="FAD/NAD-bd_sf"/>
</dbReference>